<keyword evidence="9" id="KW-0560">Oxidoreductase</keyword>
<evidence type="ECO:0000256" key="5">
    <source>
        <dbReference type="ARBA" id="ARBA00022617"/>
    </source>
</evidence>
<evidence type="ECO:0000256" key="8">
    <source>
        <dbReference type="ARBA" id="ARBA00022848"/>
    </source>
</evidence>
<evidence type="ECO:0000256" key="1">
    <source>
        <dbReference type="ARBA" id="ARBA00001971"/>
    </source>
</evidence>
<dbReference type="AlphaFoldDB" id="A0A7R9MSM0"/>
<dbReference type="PRINTS" id="PR00385">
    <property type="entry name" value="P450"/>
</dbReference>
<dbReference type="PANTHER" id="PTHR24292">
    <property type="entry name" value="CYTOCHROME P450"/>
    <property type="match status" value="1"/>
</dbReference>
<evidence type="ECO:0000256" key="6">
    <source>
        <dbReference type="ARBA" id="ARBA00022723"/>
    </source>
</evidence>
<keyword evidence="6" id="KW-0479">Metal-binding</keyword>
<feature type="non-terminal residue" evidence="13">
    <location>
        <position position="153"/>
    </location>
</feature>
<accession>A0A7R9MSM0</accession>
<dbReference type="PRINTS" id="PR00463">
    <property type="entry name" value="EP450I"/>
</dbReference>
<keyword evidence="5" id="KW-0349">Heme</keyword>
<evidence type="ECO:0000256" key="7">
    <source>
        <dbReference type="ARBA" id="ARBA00022824"/>
    </source>
</evidence>
<dbReference type="EMBL" id="CAJPVJ010046081">
    <property type="protein sequence ID" value="CAG2182569.1"/>
    <property type="molecule type" value="Genomic_DNA"/>
</dbReference>
<dbReference type="GO" id="GO:0004497">
    <property type="term" value="F:monooxygenase activity"/>
    <property type="evidence" value="ECO:0007669"/>
    <property type="project" value="UniProtKB-KW"/>
</dbReference>
<dbReference type="Gene3D" id="1.10.630.10">
    <property type="entry name" value="Cytochrome P450"/>
    <property type="match status" value="1"/>
</dbReference>
<evidence type="ECO:0000256" key="10">
    <source>
        <dbReference type="ARBA" id="ARBA00023004"/>
    </source>
</evidence>
<evidence type="ECO:0000256" key="3">
    <source>
        <dbReference type="ARBA" id="ARBA00004406"/>
    </source>
</evidence>
<proteinExistence type="inferred from homology"/>
<dbReference type="InterPro" id="IPR002401">
    <property type="entry name" value="Cyt_P450_E_grp-I"/>
</dbReference>
<sequence>MMEAEYINSNGEQNNNNKTGSKLTQDQIFAQALTYFLAGTKTTSTVLAFCTYVLAVNPDCQQRLYDEIQAITGNQNGDIGYETLDSMPYLDACVSETLRLYSPFPRVKRVANTDYTFPGIGLTIKAGQRVEIPVHAMHRSPDNFVDPDKFNPD</sequence>
<dbReference type="InterPro" id="IPR036396">
    <property type="entry name" value="Cyt_P450_sf"/>
</dbReference>
<dbReference type="InterPro" id="IPR050476">
    <property type="entry name" value="Insect_CytP450_Detox"/>
</dbReference>
<comment type="cofactor">
    <cofactor evidence="1">
        <name>heme</name>
        <dbReference type="ChEBI" id="CHEBI:30413"/>
    </cofactor>
</comment>
<dbReference type="GO" id="GO:0005506">
    <property type="term" value="F:iron ion binding"/>
    <property type="evidence" value="ECO:0007669"/>
    <property type="project" value="InterPro"/>
</dbReference>
<name>A0A7R9MSM0_9ACAR</name>
<comment type="similarity">
    <text evidence="4">Belongs to the cytochrome P450 family.</text>
</comment>
<evidence type="ECO:0008006" key="15">
    <source>
        <dbReference type="Google" id="ProtNLM"/>
    </source>
</evidence>
<dbReference type="GO" id="GO:0005789">
    <property type="term" value="C:endoplasmic reticulum membrane"/>
    <property type="evidence" value="ECO:0007669"/>
    <property type="project" value="UniProtKB-SubCell"/>
</dbReference>
<reference evidence="13" key="1">
    <citation type="submission" date="2020-11" db="EMBL/GenBank/DDBJ databases">
        <authorList>
            <person name="Tran Van P."/>
        </authorList>
    </citation>
    <scope>NUCLEOTIDE SEQUENCE</scope>
</reference>
<evidence type="ECO:0000256" key="2">
    <source>
        <dbReference type="ARBA" id="ARBA00004174"/>
    </source>
</evidence>
<dbReference type="PANTHER" id="PTHR24292:SF54">
    <property type="entry name" value="CYP9F3-RELATED"/>
    <property type="match status" value="1"/>
</dbReference>
<keyword evidence="11" id="KW-0503">Monooxygenase</keyword>
<keyword evidence="8" id="KW-0492">Microsome</keyword>
<organism evidence="13">
    <name type="scientific">Oppiella nova</name>
    <dbReference type="NCBI Taxonomy" id="334625"/>
    <lineage>
        <taxon>Eukaryota</taxon>
        <taxon>Metazoa</taxon>
        <taxon>Ecdysozoa</taxon>
        <taxon>Arthropoda</taxon>
        <taxon>Chelicerata</taxon>
        <taxon>Arachnida</taxon>
        <taxon>Acari</taxon>
        <taxon>Acariformes</taxon>
        <taxon>Sarcoptiformes</taxon>
        <taxon>Oribatida</taxon>
        <taxon>Brachypylina</taxon>
        <taxon>Oppioidea</taxon>
        <taxon>Oppiidae</taxon>
        <taxon>Oppiella</taxon>
    </lineage>
</organism>
<keyword evidence="12" id="KW-0472">Membrane</keyword>
<evidence type="ECO:0000256" key="9">
    <source>
        <dbReference type="ARBA" id="ARBA00023002"/>
    </source>
</evidence>
<evidence type="ECO:0000256" key="11">
    <source>
        <dbReference type="ARBA" id="ARBA00023033"/>
    </source>
</evidence>
<keyword evidence="7" id="KW-0256">Endoplasmic reticulum</keyword>
<dbReference type="GO" id="GO:0016705">
    <property type="term" value="F:oxidoreductase activity, acting on paired donors, with incorporation or reduction of molecular oxygen"/>
    <property type="evidence" value="ECO:0007669"/>
    <property type="project" value="InterPro"/>
</dbReference>
<evidence type="ECO:0000256" key="4">
    <source>
        <dbReference type="ARBA" id="ARBA00010617"/>
    </source>
</evidence>
<comment type="subcellular location">
    <subcellularLocation>
        <location evidence="3">Endoplasmic reticulum membrane</location>
        <topology evidence="3">Peripheral membrane protein</topology>
    </subcellularLocation>
    <subcellularLocation>
        <location evidence="2">Microsome membrane</location>
        <topology evidence="2">Peripheral membrane protein</topology>
    </subcellularLocation>
</comment>
<evidence type="ECO:0000313" key="13">
    <source>
        <dbReference type="EMBL" id="CAD7665433.1"/>
    </source>
</evidence>
<dbReference type="Pfam" id="PF00067">
    <property type="entry name" value="p450"/>
    <property type="match status" value="1"/>
</dbReference>
<keyword evidence="10" id="KW-0408">Iron</keyword>
<dbReference type="SUPFAM" id="SSF48264">
    <property type="entry name" value="Cytochrome P450"/>
    <property type="match status" value="1"/>
</dbReference>
<dbReference type="EMBL" id="OC960906">
    <property type="protein sequence ID" value="CAD7665433.1"/>
    <property type="molecule type" value="Genomic_DNA"/>
</dbReference>
<dbReference type="Proteomes" id="UP000728032">
    <property type="component" value="Unassembled WGS sequence"/>
</dbReference>
<gene>
    <name evidence="13" type="ORF">ONB1V03_LOCUS21990</name>
</gene>
<protein>
    <recommendedName>
        <fullName evidence="15">Cytochrome P450</fullName>
    </recommendedName>
</protein>
<keyword evidence="14" id="KW-1185">Reference proteome</keyword>
<dbReference type="GO" id="GO:0020037">
    <property type="term" value="F:heme binding"/>
    <property type="evidence" value="ECO:0007669"/>
    <property type="project" value="InterPro"/>
</dbReference>
<evidence type="ECO:0000313" key="14">
    <source>
        <dbReference type="Proteomes" id="UP000728032"/>
    </source>
</evidence>
<dbReference type="OrthoDB" id="7779621at2759"/>
<dbReference type="InterPro" id="IPR001128">
    <property type="entry name" value="Cyt_P450"/>
</dbReference>
<evidence type="ECO:0000256" key="12">
    <source>
        <dbReference type="ARBA" id="ARBA00023136"/>
    </source>
</evidence>